<dbReference type="Proteomes" id="UP001169242">
    <property type="component" value="Unassembled WGS sequence"/>
</dbReference>
<proteinExistence type="predicted"/>
<protein>
    <submittedName>
        <fullName evidence="1">Uncharacterized protein</fullName>
    </submittedName>
</protein>
<sequence length="209" mass="24970">MSVELQPIHYWVLYKIQLQETLIEELLRWSNEKGGHSTELQAESYRLYGKPIDENFHRSLENTNVDRCLQEKLRSAQYRLAYIFTKLLEEKYITLDETKDIFRENGIITARKIGLYEKGIIDAREVYKRLYDCLPEGRPSDEINEVIISTPEEVVWRTKECIQETYWNQVGGDSIYFYVLRQVWIEGFLQEGSMYCEELKKSVYTIRKK</sequence>
<gene>
    <name evidence="1" type="ORF">PBV87_17645</name>
</gene>
<dbReference type="EMBL" id="JAQIFT010000061">
    <property type="protein sequence ID" value="MDA3733306.1"/>
    <property type="molecule type" value="Genomic_DNA"/>
</dbReference>
<comment type="caution">
    <text evidence="1">The sequence shown here is derived from an EMBL/GenBank/DDBJ whole genome shotgun (WGS) entry which is preliminary data.</text>
</comment>
<reference evidence="1" key="1">
    <citation type="journal article" date="2023" name="Int. J. Syst. Evol. Microbiol.">
        <title>&lt;i&gt;Holtiella tumoricola&lt;/i&gt; gen. nov. sp. nov., isolated from a human clinical sample.</title>
        <authorList>
            <person name="Allen-Vercoe E."/>
            <person name="Daigneault M.C."/>
            <person name="Vancuren S.J."/>
            <person name="Cochrane K."/>
            <person name="O'Neal L.L."/>
            <person name="Sankaranarayanan K."/>
            <person name="Lawson P.A."/>
        </authorList>
    </citation>
    <scope>NUCLEOTIDE SEQUENCE</scope>
    <source>
        <strain evidence="1">CC70A</strain>
    </source>
</reference>
<keyword evidence="2" id="KW-1185">Reference proteome</keyword>
<organism evidence="1 2">
    <name type="scientific">Holtiella tumoricola</name>
    <dbReference type="NCBI Taxonomy" id="3018743"/>
    <lineage>
        <taxon>Bacteria</taxon>
        <taxon>Bacillati</taxon>
        <taxon>Bacillota</taxon>
        <taxon>Clostridia</taxon>
        <taxon>Lachnospirales</taxon>
        <taxon>Cellulosilyticaceae</taxon>
        <taxon>Holtiella</taxon>
    </lineage>
</organism>
<evidence type="ECO:0000313" key="2">
    <source>
        <dbReference type="Proteomes" id="UP001169242"/>
    </source>
</evidence>
<name>A0AA42J2P0_9FIRM</name>
<dbReference type="AlphaFoldDB" id="A0AA42J2P0"/>
<dbReference type="RefSeq" id="WP_271013173.1">
    <property type="nucleotide sequence ID" value="NZ_JAQIFT010000061.1"/>
</dbReference>
<accession>A0AA42J2P0</accession>
<evidence type="ECO:0000313" key="1">
    <source>
        <dbReference type="EMBL" id="MDA3733306.1"/>
    </source>
</evidence>